<comment type="caution">
    <text evidence="8">The sequence shown here is derived from an EMBL/GenBank/DDBJ whole genome shotgun (WGS) entry which is preliminary data.</text>
</comment>
<dbReference type="RefSeq" id="WP_115095852.1">
    <property type="nucleotide sequence ID" value="NZ_JAARPY010000004.1"/>
</dbReference>
<proteinExistence type="predicted"/>
<dbReference type="PANTHER" id="PTHR30185">
    <property type="entry name" value="CRYPTIC BETA-GLUCOSIDE BGL OPERON ANTITERMINATOR"/>
    <property type="match status" value="1"/>
</dbReference>
<dbReference type="PROSITE" id="PS51094">
    <property type="entry name" value="PTS_EIIA_TYPE_2"/>
    <property type="match status" value="1"/>
</dbReference>
<evidence type="ECO:0000313" key="9">
    <source>
        <dbReference type="Proteomes" id="UP000571128"/>
    </source>
</evidence>
<dbReference type="InterPro" id="IPR016152">
    <property type="entry name" value="PTrfase/Anion_transptr"/>
</dbReference>
<keyword evidence="4" id="KW-0804">Transcription</keyword>
<gene>
    <name evidence="8" type="ORF">HB844_05640</name>
</gene>
<evidence type="ECO:0000256" key="4">
    <source>
        <dbReference type="ARBA" id="ARBA00023163"/>
    </source>
</evidence>
<evidence type="ECO:0000256" key="2">
    <source>
        <dbReference type="ARBA" id="ARBA00022737"/>
    </source>
</evidence>
<dbReference type="InterPro" id="IPR036095">
    <property type="entry name" value="PTS_EIIB-like_sf"/>
</dbReference>
<dbReference type="SUPFAM" id="SSF46785">
    <property type="entry name" value="Winged helix' DNA-binding domain"/>
    <property type="match status" value="2"/>
</dbReference>
<dbReference type="SUPFAM" id="SSF55804">
    <property type="entry name" value="Phoshotransferase/anion transport protein"/>
    <property type="match status" value="1"/>
</dbReference>
<dbReference type="InterPro" id="IPR013196">
    <property type="entry name" value="HTH_11"/>
</dbReference>
<name>A0A841YDX9_9LIST</name>
<dbReference type="PROSITE" id="PS51372">
    <property type="entry name" value="PRD_2"/>
    <property type="match status" value="2"/>
</dbReference>
<dbReference type="Gene3D" id="1.10.10.10">
    <property type="entry name" value="Winged helix-like DNA-binding domain superfamily/Winged helix DNA-binding domain"/>
    <property type="match status" value="2"/>
</dbReference>
<dbReference type="Gene3D" id="3.40.930.10">
    <property type="entry name" value="Mannitol-specific EII, Chain A"/>
    <property type="match status" value="1"/>
</dbReference>
<dbReference type="SUPFAM" id="SSF63520">
    <property type="entry name" value="PTS-regulatory domain, PRD"/>
    <property type="match status" value="2"/>
</dbReference>
<dbReference type="InterPro" id="IPR013011">
    <property type="entry name" value="PTS_EIIB_2"/>
</dbReference>
<evidence type="ECO:0000259" key="6">
    <source>
        <dbReference type="PROSITE" id="PS51099"/>
    </source>
</evidence>
<keyword evidence="2" id="KW-0677">Repeat</keyword>
<dbReference type="PROSITE" id="PS51099">
    <property type="entry name" value="PTS_EIIB_TYPE_2"/>
    <property type="match status" value="1"/>
</dbReference>
<dbReference type="Pfam" id="PF08279">
    <property type="entry name" value="HTH_11"/>
    <property type="match status" value="2"/>
</dbReference>
<dbReference type="Pfam" id="PF00359">
    <property type="entry name" value="PTS_EIIA_2"/>
    <property type="match status" value="1"/>
</dbReference>
<evidence type="ECO:0000259" key="7">
    <source>
        <dbReference type="PROSITE" id="PS51372"/>
    </source>
</evidence>
<dbReference type="CDD" id="cd05568">
    <property type="entry name" value="PTS_IIB_bgl_like"/>
    <property type="match status" value="1"/>
</dbReference>
<evidence type="ECO:0000313" key="8">
    <source>
        <dbReference type="EMBL" id="MBC1398347.1"/>
    </source>
</evidence>
<feature type="domain" description="PTS EIIA type-2" evidence="5">
    <location>
        <begin position="536"/>
        <end position="684"/>
    </location>
</feature>
<dbReference type="InterPro" id="IPR001034">
    <property type="entry name" value="DeoR_HTH"/>
</dbReference>
<evidence type="ECO:0000256" key="3">
    <source>
        <dbReference type="ARBA" id="ARBA00023015"/>
    </source>
</evidence>
<dbReference type="InterPro" id="IPR011608">
    <property type="entry name" value="PRD"/>
</dbReference>
<dbReference type="SUPFAM" id="SSF52794">
    <property type="entry name" value="PTS system IIB component-like"/>
    <property type="match status" value="1"/>
</dbReference>
<dbReference type="InterPro" id="IPR036388">
    <property type="entry name" value="WH-like_DNA-bd_sf"/>
</dbReference>
<sequence>MYISARARLILEYLFMSKEAITTSILAEYMSVSVRTIRRDLKDVAEILHGYKLQLERGSDQVLSITGADSDKQTFKWQLLDLSYNEYTPLERQQFILKTLLKEDAPIKLIALANDLSVTVSTISNDLTKIEEDLPKGVQIERRRGAGISLSGDELKKRSLLSDLIAEQFSQKTLFQLFHETSQSEKTSQFVDERLLHLVGKETILKVEKKVRIWRRELPYKITDEAYLNLVIHIAISVHRMLTGHFIQEFAQKDTVSGYAEFQVAKDILSSCLEMEAEVVPDGEAAYVTMHLRGAKSDDYEAHDFSGNEHVLSVTLAKQLIGRVENRIHRKFEEGALLKGLTAHLRPALRRLNEKMRIHNPLVTSIKEDYPELFDIVKEEFSAVYLKEAVPEEEIGYLVLHFGAALLTLEEESNFSGIVVCASGIGTSRMLVTRLRQAIPKLKQLETVSLFELPHKVKSPHDVVVSTIDLGEVDFDYFLVSPMLSEREISQIELYLHGKSSTYHHYDDSEKEQQLTMLETIHRLENKKRYTETILDVLKNFQVMVMEEVTPSIEDMIRAILMRIMEKDQEFQVEALRKSLLSREKWGGFGISGTKMALFHARNEHISKPLFQIFPLKGKVNVPGMNGMDVEVETFIVLLAPEKLSPQGLEVLSYISSLLIESEETIRLFESRDTKRMTQFVIQKLNYFLDEGK</sequence>
<dbReference type="Gene3D" id="3.40.50.2300">
    <property type="match status" value="1"/>
</dbReference>
<dbReference type="EMBL" id="JAARPY010000004">
    <property type="protein sequence ID" value="MBC1398347.1"/>
    <property type="molecule type" value="Genomic_DNA"/>
</dbReference>
<dbReference type="Gene3D" id="1.10.1790.10">
    <property type="entry name" value="PRD domain"/>
    <property type="match status" value="2"/>
</dbReference>
<dbReference type="InterPro" id="IPR050661">
    <property type="entry name" value="BglG_antiterminators"/>
</dbReference>
<dbReference type="AlphaFoldDB" id="A0A841YDX9"/>
<keyword evidence="1" id="KW-0808">Transferase</keyword>
<dbReference type="GO" id="GO:0009401">
    <property type="term" value="P:phosphoenolpyruvate-dependent sugar phosphotransferase system"/>
    <property type="evidence" value="ECO:0007669"/>
    <property type="project" value="InterPro"/>
</dbReference>
<dbReference type="InterPro" id="IPR002178">
    <property type="entry name" value="PTS_EIIA_type-2_dom"/>
</dbReference>
<evidence type="ECO:0000256" key="1">
    <source>
        <dbReference type="ARBA" id="ARBA00022679"/>
    </source>
</evidence>
<dbReference type="SMART" id="SM00420">
    <property type="entry name" value="HTH_DEOR"/>
    <property type="match status" value="2"/>
</dbReference>
<dbReference type="PANTHER" id="PTHR30185:SF18">
    <property type="entry name" value="TRANSCRIPTIONAL REGULATOR MTLR"/>
    <property type="match status" value="1"/>
</dbReference>
<keyword evidence="3" id="KW-0805">Transcription regulation</keyword>
<dbReference type="Proteomes" id="UP000571128">
    <property type="component" value="Unassembled WGS sequence"/>
</dbReference>
<feature type="domain" description="PTS EIIB type-2" evidence="6">
    <location>
        <begin position="415"/>
        <end position="504"/>
    </location>
</feature>
<feature type="domain" description="PRD" evidence="7">
    <location>
        <begin position="308"/>
        <end position="412"/>
    </location>
</feature>
<dbReference type="Pfam" id="PF00874">
    <property type="entry name" value="PRD"/>
    <property type="match status" value="2"/>
</dbReference>
<evidence type="ECO:0000259" key="5">
    <source>
        <dbReference type="PROSITE" id="PS51094"/>
    </source>
</evidence>
<organism evidence="8 9">
    <name type="scientific">Listeria fleischmannii</name>
    <dbReference type="NCBI Taxonomy" id="1069827"/>
    <lineage>
        <taxon>Bacteria</taxon>
        <taxon>Bacillati</taxon>
        <taxon>Bacillota</taxon>
        <taxon>Bacilli</taxon>
        <taxon>Bacillales</taxon>
        <taxon>Listeriaceae</taxon>
        <taxon>Listeria</taxon>
    </lineage>
</organism>
<dbReference type="GO" id="GO:0003700">
    <property type="term" value="F:DNA-binding transcription factor activity"/>
    <property type="evidence" value="ECO:0007669"/>
    <property type="project" value="InterPro"/>
</dbReference>
<dbReference type="GO" id="GO:0008982">
    <property type="term" value="F:protein-N(PI)-phosphohistidine-sugar phosphotransferase activity"/>
    <property type="evidence" value="ECO:0007669"/>
    <property type="project" value="InterPro"/>
</dbReference>
<protein>
    <submittedName>
        <fullName evidence="8">BglG family transcription antiterminator</fullName>
    </submittedName>
</protein>
<accession>A0A841YDX9</accession>
<dbReference type="InterPro" id="IPR036634">
    <property type="entry name" value="PRD_sf"/>
</dbReference>
<feature type="domain" description="PRD" evidence="7">
    <location>
        <begin position="198"/>
        <end position="302"/>
    </location>
</feature>
<reference evidence="8 9" key="1">
    <citation type="submission" date="2020-03" db="EMBL/GenBank/DDBJ databases">
        <title>Soil Listeria distribution.</title>
        <authorList>
            <person name="Liao J."/>
            <person name="Wiedmann M."/>
        </authorList>
    </citation>
    <scope>NUCLEOTIDE SEQUENCE [LARGE SCALE GENOMIC DNA]</scope>
    <source>
        <strain evidence="8 9">FSL L7-1645</strain>
    </source>
</reference>
<dbReference type="InterPro" id="IPR036390">
    <property type="entry name" value="WH_DNA-bd_sf"/>
</dbReference>